<comment type="caution">
    <text evidence="3">The sequence shown here is derived from an EMBL/GenBank/DDBJ whole genome shotgun (WGS) entry which is preliminary data.</text>
</comment>
<dbReference type="InterPro" id="IPR012337">
    <property type="entry name" value="RNaseH-like_sf"/>
</dbReference>
<dbReference type="Gene3D" id="3.30.420.10">
    <property type="entry name" value="Ribonuclease H-like superfamily/Ribonuclease H"/>
    <property type="match status" value="1"/>
</dbReference>
<dbReference type="InterPro" id="IPR036397">
    <property type="entry name" value="RNaseH_sf"/>
</dbReference>
<dbReference type="GO" id="GO:0003676">
    <property type="term" value="F:nucleic acid binding"/>
    <property type="evidence" value="ECO:0007669"/>
    <property type="project" value="InterPro"/>
</dbReference>
<reference evidence="3" key="1">
    <citation type="submission" date="2020-11" db="EMBL/GenBank/DDBJ databases">
        <authorList>
            <consortium name="DOE Joint Genome Institute"/>
            <person name="Ahrendt S."/>
            <person name="Riley R."/>
            <person name="Andreopoulos W."/>
            <person name="Labutti K."/>
            <person name="Pangilinan J."/>
            <person name="Ruiz-Duenas F.J."/>
            <person name="Barrasa J.M."/>
            <person name="Sanchez-Garcia M."/>
            <person name="Camarero S."/>
            <person name="Miyauchi S."/>
            <person name="Serrano A."/>
            <person name="Linde D."/>
            <person name="Babiker R."/>
            <person name="Drula E."/>
            <person name="Ayuso-Fernandez I."/>
            <person name="Pacheco R."/>
            <person name="Padilla G."/>
            <person name="Ferreira P."/>
            <person name="Barriuso J."/>
            <person name="Kellner H."/>
            <person name="Castanera R."/>
            <person name="Alfaro M."/>
            <person name="Ramirez L."/>
            <person name="Pisabarro A.G."/>
            <person name="Kuo A."/>
            <person name="Tritt A."/>
            <person name="Lipzen A."/>
            <person name="He G."/>
            <person name="Yan M."/>
            <person name="Ng V."/>
            <person name="Cullen D."/>
            <person name="Martin F."/>
            <person name="Rosso M.-N."/>
            <person name="Henrissat B."/>
            <person name="Hibbett D."/>
            <person name="Martinez A.T."/>
            <person name="Grigoriev I.V."/>
        </authorList>
    </citation>
    <scope>NUCLEOTIDE SEQUENCE</scope>
    <source>
        <strain evidence="3">AH 40177</strain>
    </source>
</reference>
<dbReference type="InterPro" id="IPR002562">
    <property type="entry name" value="3'-5'_exonuclease_dom"/>
</dbReference>
<accession>A0A9P5UDR4</accession>
<feature type="compositionally biased region" description="Polar residues" evidence="1">
    <location>
        <begin position="389"/>
        <end position="399"/>
    </location>
</feature>
<feature type="compositionally biased region" description="Gly residues" evidence="1">
    <location>
        <begin position="402"/>
        <end position="414"/>
    </location>
</feature>
<dbReference type="OrthoDB" id="26838at2759"/>
<dbReference type="SUPFAM" id="SSF53098">
    <property type="entry name" value="Ribonuclease H-like"/>
    <property type="match status" value="1"/>
</dbReference>
<evidence type="ECO:0000313" key="4">
    <source>
        <dbReference type="Proteomes" id="UP000772434"/>
    </source>
</evidence>
<dbReference type="AlphaFoldDB" id="A0A9P5UDR4"/>
<evidence type="ECO:0000256" key="1">
    <source>
        <dbReference type="SAM" id="MobiDB-lite"/>
    </source>
</evidence>
<feature type="compositionally biased region" description="Gly residues" evidence="1">
    <location>
        <begin position="459"/>
        <end position="471"/>
    </location>
</feature>
<organism evidence="3 4">
    <name type="scientific">Rhodocollybia butyracea</name>
    <dbReference type="NCBI Taxonomy" id="206335"/>
    <lineage>
        <taxon>Eukaryota</taxon>
        <taxon>Fungi</taxon>
        <taxon>Dikarya</taxon>
        <taxon>Basidiomycota</taxon>
        <taxon>Agaricomycotina</taxon>
        <taxon>Agaricomycetes</taxon>
        <taxon>Agaricomycetidae</taxon>
        <taxon>Agaricales</taxon>
        <taxon>Marasmiineae</taxon>
        <taxon>Omphalotaceae</taxon>
        <taxon>Rhodocollybia</taxon>
    </lineage>
</organism>
<feature type="compositionally biased region" description="Basic and acidic residues" evidence="1">
    <location>
        <begin position="1"/>
        <end position="16"/>
    </location>
</feature>
<dbReference type="Proteomes" id="UP000772434">
    <property type="component" value="Unassembled WGS sequence"/>
</dbReference>
<dbReference type="EMBL" id="JADNRY010000013">
    <property type="protein sequence ID" value="KAF9074508.1"/>
    <property type="molecule type" value="Genomic_DNA"/>
</dbReference>
<dbReference type="PANTHER" id="PTHR43040">
    <property type="entry name" value="RIBONUCLEASE D"/>
    <property type="match status" value="1"/>
</dbReference>
<dbReference type="GO" id="GO:0006139">
    <property type="term" value="P:nucleobase-containing compound metabolic process"/>
    <property type="evidence" value="ECO:0007669"/>
    <property type="project" value="InterPro"/>
</dbReference>
<dbReference type="Pfam" id="PF01612">
    <property type="entry name" value="DNA_pol_A_exo1"/>
    <property type="match status" value="1"/>
</dbReference>
<feature type="compositionally biased region" description="Polar residues" evidence="1">
    <location>
        <begin position="487"/>
        <end position="497"/>
    </location>
</feature>
<feature type="region of interest" description="Disordered" evidence="1">
    <location>
        <begin position="432"/>
        <end position="633"/>
    </location>
</feature>
<sequence length="633" mass="68588">MSSSKDKETSKEKQESDEPPLVPFTFVDTPDSFSSAIAVLSALDSESEPLIIDCEGLNLGVDGGHLSLVCIYARENVFLFDIVALEDQVLPLWTLLASPSSTLILYDGRMDFCALYHHYNVDISKSRVLDLQLVDVQSRFMQTRKERETKPGTTLNPAELPNIFRADHLRRLRRCFSWKQVNDPKNASKYTNVHILQGLGSSLVDHGCVDKSPKKSIDHDSWMARPLSPSHLQYAAYDVVLISKLYTHFLSCGYIQSPIPSSLISTSQKYISLWSDLQPSPDDVYRSHPLLPLEILEIDFLAPTKVNTASVTESTIKCSGCARYLSSSSFITPSLRSSTRFCYICTAVPFWKQTLQLRKEQREMRERMKNDEGVRRGVATEAIFGSPGNGNHQSPTSIPSRGGRGNATRGGRGGAPVTVIEAKPEVVLANHWNDHEDGDPQIHSPTSPGRGRGGRGVRGRGIPGFRGGRGRGVPHSLPNSPPLANEDPSTTTLTSVRGSIRGRVQPQPTPPASSPRGRGAPMNAYASFSGIGRGDRGGHLRGNTPVLSPPARGRGRGSGTPPANAQTDGSPAPPAPRGGRGISNPARGRGNMVNTNGPPPQILPRGSNRGRGRGIRGGQLENGDSRAEILSNV</sequence>
<protein>
    <recommendedName>
        <fullName evidence="2">3'-5' exonuclease domain-containing protein</fullName>
    </recommendedName>
</protein>
<name>A0A9P5UDR4_9AGAR</name>
<dbReference type="GO" id="GO:0008408">
    <property type="term" value="F:3'-5' exonuclease activity"/>
    <property type="evidence" value="ECO:0007669"/>
    <property type="project" value="InterPro"/>
</dbReference>
<keyword evidence="4" id="KW-1185">Reference proteome</keyword>
<dbReference type="PANTHER" id="PTHR43040:SF1">
    <property type="entry name" value="RIBONUCLEASE D"/>
    <property type="match status" value="1"/>
</dbReference>
<proteinExistence type="predicted"/>
<evidence type="ECO:0000313" key="3">
    <source>
        <dbReference type="EMBL" id="KAF9074508.1"/>
    </source>
</evidence>
<evidence type="ECO:0000259" key="2">
    <source>
        <dbReference type="Pfam" id="PF01612"/>
    </source>
</evidence>
<feature type="region of interest" description="Disordered" evidence="1">
    <location>
        <begin position="382"/>
        <end position="415"/>
    </location>
</feature>
<feature type="domain" description="3'-5' exonuclease" evidence="2">
    <location>
        <begin position="26"/>
        <end position="124"/>
    </location>
</feature>
<gene>
    <name evidence="3" type="ORF">BDP27DRAFT_1390629</name>
</gene>
<feature type="region of interest" description="Disordered" evidence="1">
    <location>
        <begin position="1"/>
        <end position="22"/>
    </location>
</feature>